<accession>A0A9X3EFE4</accession>
<organism evidence="1 2">
    <name type="scientific">Leuconostoc falkenbergense</name>
    <dbReference type="NCBI Taxonomy" id="2766470"/>
    <lineage>
        <taxon>Bacteria</taxon>
        <taxon>Bacillati</taxon>
        <taxon>Bacillota</taxon>
        <taxon>Bacilli</taxon>
        <taxon>Lactobacillales</taxon>
        <taxon>Lactobacillaceae</taxon>
        <taxon>Leuconostoc</taxon>
    </lineage>
</organism>
<dbReference type="AlphaFoldDB" id="A0A9X3EFE4"/>
<comment type="caution">
    <text evidence="1">The sequence shown here is derived from an EMBL/GenBank/DDBJ whole genome shotgun (WGS) entry which is preliminary data.</text>
</comment>
<sequence>MTELSIHGFNANAVTATKPRKYTATDYLKTQLIFLKRLRYELDEEMDSNTKIVTMVDMQIVNIEVQYHELTGKEWDEV</sequence>
<reference evidence="1" key="1">
    <citation type="submission" date="2018-08" db="EMBL/GenBank/DDBJ databases">
        <title>Draft genome sequences of Leuconostoc spp. and Weissella spp. with biocontrol potential.</title>
        <authorList>
            <person name="Lo R."/>
            <person name="Ho V.T.T."/>
            <person name="Turner M.S."/>
        </authorList>
    </citation>
    <scope>NUCLEOTIDE SEQUENCE</scope>
    <source>
        <strain evidence="1">156</strain>
    </source>
</reference>
<evidence type="ECO:0000313" key="1">
    <source>
        <dbReference type="EMBL" id="MCX7579678.1"/>
    </source>
</evidence>
<dbReference type="RefSeq" id="WP_114666891.1">
    <property type="nucleotide sequence ID" value="NZ_BMBR01000002.1"/>
</dbReference>
<evidence type="ECO:0000313" key="2">
    <source>
        <dbReference type="Proteomes" id="UP001080333"/>
    </source>
</evidence>
<dbReference type="EMBL" id="QVOQ01000022">
    <property type="protein sequence ID" value="MCX7579678.1"/>
    <property type="molecule type" value="Genomic_DNA"/>
</dbReference>
<dbReference type="Proteomes" id="UP001080333">
    <property type="component" value="Unassembled WGS sequence"/>
</dbReference>
<gene>
    <name evidence="1" type="ORF">D0502_09825</name>
</gene>
<protein>
    <submittedName>
        <fullName evidence="1">Uncharacterized protein</fullName>
    </submittedName>
</protein>
<name>A0A9X3EFE4_9LACO</name>
<proteinExistence type="predicted"/>
<dbReference type="GeneID" id="97231120"/>